<dbReference type="Ensembl" id="ENSCJAT00000129291.1">
    <property type="protein sequence ID" value="ENSCJAP00000081430.1"/>
    <property type="gene ID" value="ENSCJAG00000072240.1"/>
</dbReference>
<dbReference type="PANTHER" id="PTHR12138:SF162">
    <property type="entry name" value="CHROMOSOME UNDETERMINED SCAFFOLD_275, WHOLE GENOME SHOTGUN SEQUENCE"/>
    <property type="match status" value="1"/>
</dbReference>
<accession>A0A8I3W4K8</accession>
<reference evidence="1 2" key="1">
    <citation type="submission" date="2009-03" db="EMBL/GenBank/DDBJ databases">
        <authorList>
            <person name="Warren W."/>
            <person name="Ye L."/>
            <person name="Minx P."/>
            <person name="Worley K."/>
            <person name="Gibbs R."/>
            <person name="Wilson R.K."/>
        </authorList>
    </citation>
    <scope>NUCLEOTIDE SEQUENCE [LARGE SCALE GENOMIC DNA]</scope>
</reference>
<keyword evidence="2" id="KW-1185">Reference proteome</keyword>
<protein>
    <submittedName>
        <fullName evidence="1">Uncharacterized protein</fullName>
    </submittedName>
</protein>
<organism evidence="1 2">
    <name type="scientific">Callithrix jacchus</name>
    <name type="common">White-tufted-ear marmoset</name>
    <name type="synonym">Simia Jacchus</name>
    <dbReference type="NCBI Taxonomy" id="9483"/>
    <lineage>
        <taxon>Eukaryota</taxon>
        <taxon>Metazoa</taxon>
        <taxon>Chordata</taxon>
        <taxon>Craniata</taxon>
        <taxon>Vertebrata</taxon>
        <taxon>Euteleostomi</taxon>
        <taxon>Mammalia</taxon>
        <taxon>Eutheria</taxon>
        <taxon>Euarchontoglires</taxon>
        <taxon>Primates</taxon>
        <taxon>Haplorrhini</taxon>
        <taxon>Platyrrhini</taxon>
        <taxon>Cebidae</taxon>
        <taxon>Callitrichinae</taxon>
        <taxon>Callithrix</taxon>
        <taxon>Callithrix</taxon>
    </lineage>
</organism>
<evidence type="ECO:0000313" key="2">
    <source>
        <dbReference type="Proteomes" id="UP000008225"/>
    </source>
</evidence>
<dbReference type="Proteomes" id="UP000008225">
    <property type="component" value="Chromosome 20"/>
</dbReference>
<reference evidence="1" key="2">
    <citation type="submission" date="2025-08" db="UniProtKB">
        <authorList>
            <consortium name="Ensembl"/>
        </authorList>
    </citation>
    <scope>IDENTIFICATION</scope>
</reference>
<dbReference type="AlphaFoldDB" id="A0A8I3W4K8"/>
<sequence length="197" mass="21799">MAEGSSSFQEVEGFLKSHLLFILPMPGTRELAGTRGGLHKKQVDGRLWRLMPVVPALWKAETEGSLKLKSSRPAWVAKGDPISTFFFFFFFLRQSLTLLPRRECSGIISTHCNLCLPGSNDFPASVSRVAGITGTRHHAWLIFVVLVETGFHHVGQADLEVLTSSDMPTLASQGVGITGMRHCAWLVLLLLWNRPCL</sequence>
<dbReference type="GeneTree" id="ENSGT01150000286943"/>
<proteinExistence type="predicted"/>
<name>A0A8I3W4K8_CALJA</name>
<reference evidence="1" key="3">
    <citation type="submission" date="2025-09" db="UniProtKB">
        <authorList>
            <consortium name="Ensembl"/>
        </authorList>
    </citation>
    <scope>IDENTIFICATION</scope>
</reference>
<dbReference type="PRINTS" id="PR02045">
    <property type="entry name" value="F138DOMAIN"/>
</dbReference>
<dbReference type="PANTHER" id="PTHR12138">
    <property type="entry name" value="PRIMATE-EXPANDED PROTEIN FAMILY"/>
    <property type="match status" value="1"/>
</dbReference>
<evidence type="ECO:0000313" key="1">
    <source>
        <dbReference type="Ensembl" id="ENSCJAP00000081430.1"/>
    </source>
</evidence>